<keyword evidence="1" id="KW-1133">Transmembrane helix</keyword>
<reference evidence="2 3" key="1">
    <citation type="submission" date="2019-06" db="EMBL/GenBank/DDBJ databases">
        <title>WGS assembly of Gossypium darwinii.</title>
        <authorList>
            <person name="Chen Z.J."/>
            <person name="Sreedasyam A."/>
            <person name="Ando A."/>
            <person name="Song Q."/>
            <person name="De L."/>
            <person name="Hulse-Kemp A."/>
            <person name="Ding M."/>
            <person name="Ye W."/>
            <person name="Kirkbride R."/>
            <person name="Jenkins J."/>
            <person name="Plott C."/>
            <person name="Lovell J."/>
            <person name="Lin Y.-M."/>
            <person name="Vaughn R."/>
            <person name="Liu B."/>
            <person name="Li W."/>
            <person name="Simpson S."/>
            <person name="Scheffler B."/>
            <person name="Saski C."/>
            <person name="Grover C."/>
            <person name="Hu G."/>
            <person name="Conover J."/>
            <person name="Carlson J."/>
            <person name="Shu S."/>
            <person name="Boston L."/>
            <person name="Williams M."/>
            <person name="Peterson D."/>
            <person name="Mcgee K."/>
            <person name="Jones D."/>
            <person name="Wendel J."/>
            <person name="Stelly D."/>
            <person name="Grimwood J."/>
            <person name="Schmutz J."/>
        </authorList>
    </citation>
    <scope>NUCLEOTIDE SEQUENCE [LARGE SCALE GENOMIC DNA]</scope>
    <source>
        <strain evidence="2">1808015.09</strain>
    </source>
</reference>
<feature type="transmembrane region" description="Helical" evidence="1">
    <location>
        <begin position="100"/>
        <end position="120"/>
    </location>
</feature>
<organism evidence="2 3">
    <name type="scientific">Gossypium darwinii</name>
    <name type="common">Darwin's cotton</name>
    <name type="synonym">Gossypium barbadense var. darwinii</name>
    <dbReference type="NCBI Taxonomy" id="34276"/>
    <lineage>
        <taxon>Eukaryota</taxon>
        <taxon>Viridiplantae</taxon>
        <taxon>Streptophyta</taxon>
        <taxon>Embryophyta</taxon>
        <taxon>Tracheophyta</taxon>
        <taxon>Spermatophyta</taxon>
        <taxon>Magnoliopsida</taxon>
        <taxon>eudicotyledons</taxon>
        <taxon>Gunneridae</taxon>
        <taxon>Pentapetalae</taxon>
        <taxon>rosids</taxon>
        <taxon>malvids</taxon>
        <taxon>Malvales</taxon>
        <taxon>Malvaceae</taxon>
        <taxon>Malvoideae</taxon>
        <taxon>Gossypium</taxon>
    </lineage>
</organism>
<dbReference type="EMBL" id="CM017698">
    <property type="protein sequence ID" value="TYG93849.1"/>
    <property type="molecule type" value="Genomic_DNA"/>
</dbReference>
<keyword evidence="1" id="KW-0472">Membrane</keyword>
<evidence type="ECO:0000313" key="2">
    <source>
        <dbReference type="EMBL" id="TYG93849.1"/>
    </source>
</evidence>
<name>A0A5D2EL85_GOSDA</name>
<gene>
    <name evidence="2" type="ORF">ES288_A11G143600v1</name>
</gene>
<sequence length="142" mass="16533">MDKIRSQLQENTAMITCSKRETWSVIMNNHGVLTIVPTKIFSWQRLLDSHWSLSNLFTYFQSSQLKWRHLFYGLGLQRGSVPRKQCMTCEFLSFGQGKFFSVHTIIIMMVYNCLQLLLLLPDLSIGSKRWKTGYLWNFSAGG</sequence>
<keyword evidence="3" id="KW-1185">Reference proteome</keyword>
<evidence type="ECO:0000256" key="1">
    <source>
        <dbReference type="SAM" id="Phobius"/>
    </source>
</evidence>
<keyword evidence="1" id="KW-0812">Transmembrane</keyword>
<protein>
    <submittedName>
        <fullName evidence="2">Uncharacterized protein</fullName>
    </submittedName>
</protein>
<dbReference type="AlphaFoldDB" id="A0A5D2EL85"/>
<proteinExistence type="predicted"/>
<accession>A0A5D2EL85</accession>
<evidence type="ECO:0000313" key="3">
    <source>
        <dbReference type="Proteomes" id="UP000323506"/>
    </source>
</evidence>
<dbReference type="Proteomes" id="UP000323506">
    <property type="component" value="Chromosome A11"/>
</dbReference>